<proteinExistence type="inferred from homology"/>
<dbReference type="InterPro" id="IPR018194">
    <property type="entry name" value="Ni-dep_hyd_lsu_Ni_BS"/>
</dbReference>
<accession>A0A977PUM5</accession>
<evidence type="ECO:0000256" key="7">
    <source>
        <dbReference type="ARBA" id="ARBA00023002"/>
    </source>
</evidence>
<dbReference type="PANTHER" id="PTHR42958">
    <property type="entry name" value="HYDROGENASE-2 LARGE CHAIN"/>
    <property type="match status" value="1"/>
</dbReference>
<evidence type="ECO:0000256" key="1">
    <source>
        <dbReference type="ARBA" id="ARBA00001967"/>
    </source>
</evidence>
<protein>
    <submittedName>
        <fullName evidence="9">Nickel-dependent hydrogenase large subunit</fullName>
    </submittedName>
</protein>
<reference evidence="9" key="1">
    <citation type="submission" date="2021-04" db="EMBL/GenBank/DDBJ databases">
        <title>Genome sequence of Woronichinia naegeliana from Washington state freshwater lake bloom.</title>
        <authorList>
            <person name="Dreher T.W."/>
        </authorList>
    </citation>
    <scope>NUCLEOTIDE SEQUENCE</scope>
    <source>
        <strain evidence="9">WA131</strain>
    </source>
</reference>
<dbReference type="PROSITE" id="PS00508">
    <property type="entry name" value="NI_HGENASE_L_2"/>
    <property type="match status" value="1"/>
</dbReference>
<evidence type="ECO:0000313" key="9">
    <source>
        <dbReference type="EMBL" id="UXE60146.1"/>
    </source>
</evidence>
<gene>
    <name evidence="9" type="ORF">KA717_31555</name>
</gene>
<keyword evidence="6 8" id="KW-0479">Metal-binding</keyword>
<comment type="cofactor">
    <cofactor evidence="8">
        <name>Fe cation</name>
        <dbReference type="ChEBI" id="CHEBI:24875"/>
    </cofactor>
</comment>
<comment type="cofactor">
    <cofactor evidence="1 8">
        <name>Ni(2+)</name>
        <dbReference type="ChEBI" id="CHEBI:49786"/>
    </cofactor>
</comment>
<comment type="subcellular location">
    <subcellularLocation>
        <location evidence="2">Cell envelope</location>
    </subcellularLocation>
</comment>
<evidence type="ECO:0000256" key="2">
    <source>
        <dbReference type="ARBA" id="ARBA00004196"/>
    </source>
</evidence>
<dbReference type="GO" id="GO:0016151">
    <property type="term" value="F:nickel cation binding"/>
    <property type="evidence" value="ECO:0007669"/>
    <property type="project" value="InterPro"/>
</dbReference>
<dbReference type="GO" id="GO:0030313">
    <property type="term" value="C:cell envelope"/>
    <property type="evidence" value="ECO:0007669"/>
    <property type="project" value="UniProtKB-SubCell"/>
</dbReference>
<dbReference type="Pfam" id="PF00374">
    <property type="entry name" value="NiFeSe_Hases"/>
    <property type="match status" value="1"/>
</dbReference>
<dbReference type="SUPFAM" id="SSF56762">
    <property type="entry name" value="HydB/Nqo4-like"/>
    <property type="match status" value="1"/>
</dbReference>
<evidence type="ECO:0000256" key="4">
    <source>
        <dbReference type="ARBA" id="ARBA00011771"/>
    </source>
</evidence>
<evidence type="ECO:0000256" key="5">
    <source>
        <dbReference type="ARBA" id="ARBA00022596"/>
    </source>
</evidence>
<keyword evidence="5 8" id="KW-0533">Nickel</keyword>
<keyword evidence="8" id="KW-0408">Iron</keyword>
<feature type="binding site" evidence="8">
    <location>
        <position position="276"/>
    </location>
    <ligand>
        <name>Mg(2+)</name>
        <dbReference type="ChEBI" id="CHEBI:18420"/>
    </ligand>
</feature>
<dbReference type="Proteomes" id="UP001065613">
    <property type="component" value="Chromosome"/>
</dbReference>
<feature type="binding site" evidence="8">
    <location>
        <position position="330"/>
    </location>
    <ligand>
        <name>Mg(2+)</name>
        <dbReference type="ChEBI" id="CHEBI:18420"/>
    </ligand>
</feature>
<dbReference type="AlphaFoldDB" id="A0A977PUM5"/>
<dbReference type="InterPro" id="IPR001501">
    <property type="entry name" value="Ni-dep_hyd_lsu"/>
</dbReference>
<comment type="subunit">
    <text evidence="4">Heterodimer of a large and a small subunit.</text>
</comment>
<dbReference type="InterPro" id="IPR029014">
    <property type="entry name" value="NiFe-Hase_large"/>
</dbReference>
<dbReference type="InterPro" id="IPR050867">
    <property type="entry name" value="NiFe/NiFeSe_hydrgnase_LSU"/>
</dbReference>
<organism evidence="9">
    <name type="scientific">Woronichinia naegeliana WA131</name>
    <dbReference type="NCBI Taxonomy" id="2824559"/>
    <lineage>
        <taxon>Bacteria</taxon>
        <taxon>Bacillati</taxon>
        <taxon>Cyanobacteriota</taxon>
        <taxon>Cyanophyceae</taxon>
        <taxon>Synechococcales</taxon>
        <taxon>Coelosphaeriaceae</taxon>
        <taxon>Woronichinia</taxon>
    </lineage>
</organism>
<dbReference type="KEGG" id="wna:KA717_31555"/>
<keyword evidence="8" id="KW-0460">Magnesium</keyword>
<keyword evidence="7" id="KW-0560">Oxidoreductase</keyword>
<dbReference type="PANTHER" id="PTHR42958:SF2">
    <property type="entry name" value="UPTAKE HYDROGENASE LARGE SUBUNIT"/>
    <property type="match status" value="1"/>
</dbReference>
<dbReference type="GO" id="GO:0008901">
    <property type="term" value="F:ferredoxin hydrogenase activity"/>
    <property type="evidence" value="ECO:0007669"/>
    <property type="project" value="InterPro"/>
</dbReference>
<comment type="similarity">
    <text evidence="3">Belongs to the [NiFe]/[NiFeSe] hydrogenase large subunit family.</text>
</comment>
<feature type="binding site" evidence="8">
    <location>
        <position position="327"/>
    </location>
    <ligand>
        <name>Fe cation</name>
        <dbReference type="ChEBI" id="CHEBI:24875"/>
    </ligand>
</feature>
<sequence>MGMASPLDPNSPAAINNSAIATLKSLATLTQNFVNQVYVTDTQYIASKYLDWANIGVGVGNYLSYGDFPNATGVQYFPKGIVMGKDLTKVVAVDQTKITEDVTRAWYLNTTAPLHPSQGVTQPKYTGPTPPYSFLNTGSTDKYSWGKAPRYNATVMEVGPLSRMLVAYASGQSKVKQVIDASLAKLGLQKTALFSTLGRVLARTLETQVIAEQLPLWIEELNTNLNTGKLDVFNKTKWQPTSWPASAQGLGMTEAPRGALGHWISIANGKIANYQIVIPSTWNGSPRDSKGQRGAWEQALLNTAVLDPNRPIEILRTVHSYDPCMACAVHVLDSQGSEVTKVRVV</sequence>
<feature type="binding site" evidence="8">
    <location>
        <position position="324"/>
    </location>
    <ligand>
        <name>Ni(2+)</name>
        <dbReference type="ChEBI" id="CHEBI:49786"/>
    </ligand>
</feature>
<name>A0A977PUM5_9CYAN</name>
<evidence type="ECO:0000256" key="8">
    <source>
        <dbReference type="PIRSR" id="PIRSR601501-1"/>
    </source>
</evidence>
<dbReference type="Gene3D" id="1.10.645.10">
    <property type="entry name" value="Cytochrome-c3 Hydrogenase, chain B"/>
    <property type="match status" value="1"/>
</dbReference>
<dbReference type="EMBL" id="CP073041">
    <property type="protein sequence ID" value="UXE60146.1"/>
    <property type="molecule type" value="Genomic_DNA"/>
</dbReference>
<evidence type="ECO:0000256" key="3">
    <source>
        <dbReference type="ARBA" id="ARBA00009292"/>
    </source>
</evidence>
<evidence type="ECO:0000256" key="6">
    <source>
        <dbReference type="ARBA" id="ARBA00022723"/>
    </source>
</evidence>